<dbReference type="PATRIC" id="fig|1240678.4.peg.5714"/>
<sequence>MTPRHQHAPEDPSGHAFILAGREAIHGYHLAMFGRAEHAYQVVVKYDLPQEIAETYLKDRARHPDSWHAVRNTREVLLPPIGYGSVTEYPARLDRVTQTGNGEDRVWEPISEGFTARIQRVLHFRRLSDEDFPEDLTYLIYGQGDEAHICHRLVRRPHFEQICTLQQVPEGVTQDDLANAVELTIHAVADNGHDGRPWTTRPLPNRSYDALLRRGPSGPVPIRLDLDEERWWNITTLNA</sequence>
<proteinExistence type="predicted"/>
<evidence type="ECO:0000313" key="1">
    <source>
        <dbReference type="EMBL" id="KIZ15219.1"/>
    </source>
</evidence>
<name>A0A0D7CG47_9ACTN</name>
<dbReference type="EMBL" id="JRKI01000034">
    <property type="protein sequence ID" value="KIZ15219.1"/>
    <property type="molecule type" value="Genomic_DNA"/>
</dbReference>
<organism evidence="1 2">
    <name type="scientific">Streptomyces natalensis ATCC 27448</name>
    <dbReference type="NCBI Taxonomy" id="1240678"/>
    <lineage>
        <taxon>Bacteria</taxon>
        <taxon>Bacillati</taxon>
        <taxon>Actinomycetota</taxon>
        <taxon>Actinomycetes</taxon>
        <taxon>Kitasatosporales</taxon>
        <taxon>Streptomycetaceae</taxon>
        <taxon>Streptomyces</taxon>
    </lineage>
</organism>
<protein>
    <submittedName>
        <fullName evidence="1">Uncharacterized protein</fullName>
    </submittedName>
</protein>
<dbReference type="Proteomes" id="UP000032458">
    <property type="component" value="Unassembled WGS sequence"/>
</dbReference>
<accession>A0A0D7CG47</accession>
<evidence type="ECO:0000313" key="2">
    <source>
        <dbReference type="Proteomes" id="UP000032458"/>
    </source>
</evidence>
<dbReference type="AlphaFoldDB" id="A0A0D7CG47"/>
<dbReference type="RefSeq" id="WP_044366929.1">
    <property type="nucleotide sequence ID" value="NZ_JRKI01000034.1"/>
</dbReference>
<gene>
    <name evidence="1" type="ORF">SNA_26835</name>
</gene>
<comment type="caution">
    <text evidence="1">The sequence shown here is derived from an EMBL/GenBank/DDBJ whole genome shotgun (WGS) entry which is preliminary data.</text>
</comment>
<keyword evidence="2" id="KW-1185">Reference proteome</keyword>
<reference evidence="1 2" key="1">
    <citation type="submission" date="2014-09" db="EMBL/GenBank/DDBJ databases">
        <title>Draft genome sequence of Streptomyces natalensis ATCC 27448, producer of the antifungal pimaricin.</title>
        <authorList>
            <person name="Mendes M.V."/>
            <person name="Beites T."/>
            <person name="Pires S."/>
            <person name="Santos C.L."/>
            <person name="Moradas-Ferreira P."/>
        </authorList>
    </citation>
    <scope>NUCLEOTIDE SEQUENCE [LARGE SCALE GENOMIC DNA]</scope>
    <source>
        <strain evidence="1 2">ATCC 27448</strain>
    </source>
</reference>